<dbReference type="Proteomes" id="UP000095751">
    <property type="component" value="Unassembled WGS sequence"/>
</dbReference>
<evidence type="ECO:0000313" key="2">
    <source>
        <dbReference type="Proteomes" id="UP000095751"/>
    </source>
</evidence>
<accession>A0A1E7FXH6</accession>
<organism evidence="1 2">
    <name type="scientific">Fragilariopsis cylindrus CCMP1102</name>
    <dbReference type="NCBI Taxonomy" id="635003"/>
    <lineage>
        <taxon>Eukaryota</taxon>
        <taxon>Sar</taxon>
        <taxon>Stramenopiles</taxon>
        <taxon>Ochrophyta</taxon>
        <taxon>Bacillariophyta</taxon>
        <taxon>Bacillariophyceae</taxon>
        <taxon>Bacillariophycidae</taxon>
        <taxon>Bacillariales</taxon>
        <taxon>Bacillariaceae</taxon>
        <taxon>Fragilariopsis</taxon>
    </lineage>
</organism>
<protein>
    <submittedName>
        <fullName evidence="1">Uncharacterized protein</fullName>
    </submittedName>
</protein>
<sequence length="314" mass="36677">METFDFHDMNNVVRRLFQEVDENHDVKNKRKRTSVFCALSPSPLREIRIQTNNTNTQNGLQPRQLLPEKENCIDNLSSFSTEQGIVSEVGARDRTIPLPHINQSSNPFFPLNFSSKSPAEVFLNRLTDLLGDQYPPDTDHMVLRDTIDADFIPLDSLSETQIGTIRVMIIPNKRKKTMDGMGRLILGANFDREQPNYVPGFWYSVLRSYDTFRQIYAAEKHVTKRFDMLFGFSYYLLKNQRWLTHNSRGWGGERMIVGMALRWKHVLKYSPEKIGLDHEFSYPAVLWFVDEFKRTVENAEMYGNSKLKFDYITK</sequence>
<name>A0A1E7FXH6_9STRA</name>
<reference evidence="1 2" key="1">
    <citation type="submission" date="2016-09" db="EMBL/GenBank/DDBJ databases">
        <title>Extensive genetic diversity and differential bi-allelic expression allows diatom success in the polar Southern Ocean.</title>
        <authorList>
            <consortium name="DOE Joint Genome Institute"/>
            <person name="Mock T."/>
            <person name="Otillar R.P."/>
            <person name="Strauss J."/>
            <person name="Dupont C."/>
            <person name="Frickenhaus S."/>
            <person name="Maumus F."/>
            <person name="Mcmullan M."/>
            <person name="Sanges R."/>
            <person name="Schmutz J."/>
            <person name="Toseland A."/>
            <person name="Valas R."/>
            <person name="Veluchamy A."/>
            <person name="Ward B.J."/>
            <person name="Allen A."/>
            <person name="Barry K."/>
            <person name="Falciatore A."/>
            <person name="Ferrante M."/>
            <person name="Fortunato A.E."/>
            <person name="Gloeckner G."/>
            <person name="Gruber A."/>
            <person name="Hipkin R."/>
            <person name="Janech M."/>
            <person name="Kroth P."/>
            <person name="Leese F."/>
            <person name="Lindquist E."/>
            <person name="Lyon B.R."/>
            <person name="Martin J."/>
            <person name="Mayer C."/>
            <person name="Parker M."/>
            <person name="Quesneville H."/>
            <person name="Raymond J."/>
            <person name="Uhlig C."/>
            <person name="Valentin K.U."/>
            <person name="Worden A.Z."/>
            <person name="Armbrust E.V."/>
            <person name="Bowler C."/>
            <person name="Green B."/>
            <person name="Moulton V."/>
            <person name="Van Oosterhout C."/>
            <person name="Grigoriev I."/>
        </authorList>
    </citation>
    <scope>NUCLEOTIDE SEQUENCE [LARGE SCALE GENOMIC DNA]</scope>
    <source>
        <strain evidence="1 2">CCMP1102</strain>
    </source>
</reference>
<gene>
    <name evidence="1" type="ORF">FRACYDRAFT_233000</name>
</gene>
<dbReference type="AlphaFoldDB" id="A0A1E7FXH6"/>
<dbReference type="EMBL" id="KV784353">
    <property type="protein sequence ID" value="OEU22836.1"/>
    <property type="molecule type" value="Genomic_DNA"/>
</dbReference>
<dbReference type="OrthoDB" id="10371924at2759"/>
<evidence type="ECO:0000313" key="1">
    <source>
        <dbReference type="EMBL" id="OEU22836.1"/>
    </source>
</evidence>
<dbReference type="InParanoid" id="A0A1E7FXH6"/>
<keyword evidence="2" id="KW-1185">Reference proteome</keyword>
<dbReference type="KEGG" id="fcy:FRACYDRAFT_233000"/>
<proteinExistence type="predicted"/>